<feature type="compositionally biased region" description="Polar residues" evidence="6">
    <location>
        <begin position="405"/>
        <end position="436"/>
    </location>
</feature>
<evidence type="ECO:0000256" key="1">
    <source>
        <dbReference type="ARBA" id="ARBA00004245"/>
    </source>
</evidence>
<evidence type="ECO:0000256" key="6">
    <source>
        <dbReference type="SAM" id="MobiDB-lite"/>
    </source>
</evidence>
<feature type="domain" description="TPX2 C-terminal" evidence="7">
    <location>
        <begin position="249"/>
        <end position="324"/>
    </location>
</feature>
<organism evidence="8 9">
    <name type="scientific">Olea europaea subsp. europaea</name>
    <dbReference type="NCBI Taxonomy" id="158383"/>
    <lineage>
        <taxon>Eukaryota</taxon>
        <taxon>Viridiplantae</taxon>
        <taxon>Streptophyta</taxon>
        <taxon>Embryophyta</taxon>
        <taxon>Tracheophyta</taxon>
        <taxon>Spermatophyta</taxon>
        <taxon>Magnoliopsida</taxon>
        <taxon>eudicotyledons</taxon>
        <taxon>Gunneridae</taxon>
        <taxon>Pentapetalae</taxon>
        <taxon>asterids</taxon>
        <taxon>lamiids</taxon>
        <taxon>Lamiales</taxon>
        <taxon>Oleaceae</taxon>
        <taxon>Oleeae</taxon>
        <taxon>Olea</taxon>
    </lineage>
</organism>
<feature type="compositionally biased region" description="Basic and acidic residues" evidence="6">
    <location>
        <begin position="266"/>
        <end position="275"/>
    </location>
</feature>
<dbReference type="InterPro" id="IPR027329">
    <property type="entry name" value="TPX2_C"/>
</dbReference>
<comment type="caution">
    <text evidence="8">The sequence shown here is derived from an EMBL/GenBank/DDBJ whole genome shotgun (WGS) entry which is preliminary data.</text>
</comment>
<dbReference type="Gramene" id="OE9A039285T4">
    <property type="protein sequence ID" value="OE9A039285C4"/>
    <property type="gene ID" value="OE9A039285"/>
</dbReference>
<keyword evidence="3" id="KW-0963">Cytoplasm</keyword>
<feature type="region of interest" description="Disordered" evidence="6">
    <location>
        <begin position="40"/>
        <end position="252"/>
    </location>
</feature>
<evidence type="ECO:0000256" key="3">
    <source>
        <dbReference type="ARBA" id="ARBA00022490"/>
    </source>
</evidence>
<dbReference type="OrthoDB" id="1939285at2759"/>
<comment type="subcellular location">
    <subcellularLocation>
        <location evidence="1">Cytoplasm</location>
        <location evidence="1">Cytoskeleton</location>
    </subcellularLocation>
</comment>
<feature type="compositionally biased region" description="Basic and acidic residues" evidence="6">
    <location>
        <begin position="284"/>
        <end position="295"/>
    </location>
</feature>
<evidence type="ECO:0000256" key="2">
    <source>
        <dbReference type="ARBA" id="ARBA00005885"/>
    </source>
</evidence>
<evidence type="ECO:0000259" key="7">
    <source>
        <dbReference type="Pfam" id="PF06886"/>
    </source>
</evidence>
<dbReference type="Proteomes" id="UP000594638">
    <property type="component" value="Unassembled WGS sequence"/>
</dbReference>
<feature type="compositionally biased region" description="Basic and acidic residues" evidence="6">
    <location>
        <begin position="85"/>
        <end position="99"/>
    </location>
</feature>
<gene>
    <name evidence="8" type="ORF">OLEA9_A039285</name>
</gene>
<evidence type="ECO:0000256" key="5">
    <source>
        <dbReference type="ARBA" id="ARBA00023212"/>
    </source>
</evidence>
<feature type="compositionally biased region" description="Basic residues" evidence="6">
    <location>
        <begin position="330"/>
        <end position="339"/>
    </location>
</feature>
<feature type="compositionally biased region" description="Polar residues" evidence="6">
    <location>
        <begin position="47"/>
        <end position="69"/>
    </location>
</feature>
<proteinExistence type="inferred from homology"/>
<evidence type="ECO:0000313" key="8">
    <source>
        <dbReference type="EMBL" id="CAA2953936.1"/>
    </source>
</evidence>
<dbReference type="AlphaFoldDB" id="A0A8S0PPC2"/>
<dbReference type="Pfam" id="PF06886">
    <property type="entry name" value="TPX2"/>
    <property type="match status" value="1"/>
</dbReference>
<evidence type="ECO:0000313" key="9">
    <source>
        <dbReference type="Proteomes" id="UP000594638"/>
    </source>
</evidence>
<reference evidence="8 9" key="1">
    <citation type="submission" date="2019-12" db="EMBL/GenBank/DDBJ databases">
        <authorList>
            <person name="Alioto T."/>
            <person name="Alioto T."/>
            <person name="Gomez Garrido J."/>
        </authorList>
    </citation>
    <scope>NUCLEOTIDE SEQUENCE [LARGE SCALE GENOMIC DNA]</scope>
</reference>
<comment type="similarity">
    <text evidence="2">Belongs to the TPX2 family.</text>
</comment>
<evidence type="ECO:0000256" key="4">
    <source>
        <dbReference type="ARBA" id="ARBA00022701"/>
    </source>
</evidence>
<dbReference type="PANTHER" id="PTHR31358:SF29">
    <property type="entry name" value="PROTEIN WVD2-LIKE 5-RELATED"/>
    <property type="match status" value="1"/>
</dbReference>
<name>A0A8S0PPC2_OLEEU</name>
<dbReference type="InterPro" id="IPR044833">
    <property type="entry name" value="WDL5/6"/>
</dbReference>
<accession>A0A8S0PPC2</accession>
<feature type="region of interest" description="Disordered" evidence="6">
    <location>
        <begin position="266"/>
        <end position="455"/>
    </location>
</feature>
<feature type="compositionally biased region" description="Polar residues" evidence="6">
    <location>
        <begin position="340"/>
        <end position="351"/>
    </location>
</feature>
<dbReference type="PANTHER" id="PTHR31358">
    <property type="entry name" value="PROTEIN WVD2-LIKE 4"/>
    <property type="match status" value="1"/>
</dbReference>
<feature type="compositionally biased region" description="Polar residues" evidence="6">
    <location>
        <begin position="186"/>
        <end position="203"/>
    </location>
</feature>
<keyword evidence="9" id="KW-1185">Reference proteome</keyword>
<sequence length="474" mass="51425">MDANKTISDSGNGVRIGVHQQFPASGEELTSEKVSGILNGGFEVGGSSESLENLVNPNDNETLSSSVQDITDETTLPPDGNDVTISKEHASKKIGESKNFKPLKSMNKAKSGKLSPRHSALTGTNKNKDGKDLSKSSVASNGIRDSESQSKQASLRIEHRSNEMQAADQSKKSAPAKNNAHHSKQTGHSDAKVSSMSGTQLGGTQDKPKQKPLKKGSTDKAEETSECSLSPTAGDAKPRRLGTLPSYSFSFRCNERAEKRKEFYSKLEEKSHAKEEEENSMQAKTKETRDAEIKMLRKSLKFKATPMPSFYQEPPPPKVELKKIPTTRPKSPKLGRKKSSPTANSEENGGSNAIPGRLSLDEKASQSNPTKGPLAHVKNSSRKSLPQLPSEKTTSSNERRRALSHATTVFKETSESKSQPSNLPQEMSGAESVTQNHEMEKAVEPSKKEPAKDDESVIEAQAQTNPVVQEPILV</sequence>
<keyword evidence="5" id="KW-0206">Cytoskeleton</keyword>
<dbReference type="EMBL" id="CACTIH010000102">
    <property type="protein sequence ID" value="CAA2953936.1"/>
    <property type="molecule type" value="Genomic_DNA"/>
</dbReference>
<dbReference type="GO" id="GO:0008017">
    <property type="term" value="F:microtubule binding"/>
    <property type="evidence" value="ECO:0007669"/>
    <property type="project" value="InterPro"/>
</dbReference>
<keyword evidence="4" id="KW-0493">Microtubule</keyword>
<feature type="compositionally biased region" description="Basic and acidic residues" evidence="6">
    <location>
        <begin position="437"/>
        <end position="455"/>
    </location>
</feature>
<protein>
    <recommendedName>
        <fullName evidence="7">TPX2 C-terminal domain-containing protein</fullName>
    </recommendedName>
</protein>
<dbReference type="GO" id="GO:0005874">
    <property type="term" value="C:microtubule"/>
    <property type="evidence" value="ECO:0007669"/>
    <property type="project" value="UniProtKB-KW"/>
</dbReference>